<name>A0ACA9QXS3_9GLOM</name>
<feature type="non-terminal residue" evidence="1">
    <location>
        <position position="1"/>
    </location>
</feature>
<proteinExistence type="predicted"/>
<gene>
    <name evidence="1" type="ORF">RPERSI_LOCUS16070</name>
</gene>
<evidence type="ECO:0000313" key="1">
    <source>
        <dbReference type="EMBL" id="CAG8768198.1"/>
    </source>
</evidence>
<comment type="caution">
    <text evidence="1">The sequence shown here is derived from an EMBL/GenBank/DDBJ whole genome shotgun (WGS) entry which is preliminary data.</text>
</comment>
<evidence type="ECO:0000313" key="2">
    <source>
        <dbReference type="Proteomes" id="UP000789920"/>
    </source>
</evidence>
<dbReference type="EMBL" id="CAJVQC010039302">
    <property type="protein sequence ID" value="CAG8768198.1"/>
    <property type="molecule type" value="Genomic_DNA"/>
</dbReference>
<keyword evidence="2" id="KW-1185">Reference proteome</keyword>
<sequence length="109" mass="12374">SPLSAILIKHRAGLILSWRVAGRRFDSPVGAIFQAKISASFSLLQEYIAGKITPPGKAIANDAKHQIKQVKLVDIFTDRVGRKQYEYADRELQEILVDQSEQKRTRKKR</sequence>
<accession>A0ACA9QXS3</accession>
<reference evidence="1" key="1">
    <citation type="submission" date="2021-06" db="EMBL/GenBank/DDBJ databases">
        <authorList>
            <person name="Kallberg Y."/>
            <person name="Tangrot J."/>
            <person name="Rosling A."/>
        </authorList>
    </citation>
    <scope>NUCLEOTIDE SEQUENCE</scope>
    <source>
        <strain evidence="1">MA461A</strain>
    </source>
</reference>
<feature type="non-terminal residue" evidence="1">
    <location>
        <position position="109"/>
    </location>
</feature>
<organism evidence="1 2">
    <name type="scientific">Racocetra persica</name>
    <dbReference type="NCBI Taxonomy" id="160502"/>
    <lineage>
        <taxon>Eukaryota</taxon>
        <taxon>Fungi</taxon>
        <taxon>Fungi incertae sedis</taxon>
        <taxon>Mucoromycota</taxon>
        <taxon>Glomeromycotina</taxon>
        <taxon>Glomeromycetes</taxon>
        <taxon>Diversisporales</taxon>
        <taxon>Gigasporaceae</taxon>
        <taxon>Racocetra</taxon>
    </lineage>
</organism>
<dbReference type="Proteomes" id="UP000789920">
    <property type="component" value="Unassembled WGS sequence"/>
</dbReference>
<protein>
    <submittedName>
        <fullName evidence="1">35945_t:CDS:1</fullName>
    </submittedName>
</protein>